<proteinExistence type="predicted"/>
<dbReference type="PANTHER" id="PTHR23359">
    <property type="entry name" value="NUCLEOTIDE KINASE"/>
    <property type="match status" value="1"/>
</dbReference>
<dbReference type="SUPFAM" id="SSF52540">
    <property type="entry name" value="P-loop containing nucleoside triphosphate hydrolases"/>
    <property type="match status" value="1"/>
</dbReference>
<dbReference type="CDD" id="cd22967">
    <property type="entry name" value="DD_AK7"/>
    <property type="match status" value="1"/>
</dbReference>
<dbReference type="Gene3D" id="3.40.50.300">
    <property type="entry name" value="P-loop containing nucleotide triphosphate hydrolases"/>
    <property type="match status" value="1"/>
</dbReference>
<dbReference type="AlphaFoldDB" id="A0A1A8SCH9"/>
<dbReference type="Pfam" id="PF05186">
    <property type="entry name" value="Dpy-30"/>
    <property type="match status" value="1"/>
</dbReference>
<dbReference type="PRINTS" id="PR00094">
    <property type="entry name" value="ADENYLTKNASE"/>
</dbReference>
<protein>
    <submittedName>
        <fullName evidence="4">Adenylate kinase 7b</fullName>
    </submittedName>
</protein>
<dbReference type="CDD" id="cd01428">
    <property type="entry name" value="ADK"/>
    <property type="match status" value="1"/>
</dbReference>
<dbReference type="EMBL" id="HAEI01013567">
    <property type="protein sequence ID" value="SBS16036.1"/>
    <property type="molecule type" value="Transcribed_RNA"/>
</dbReference>
<reference evidence="4" key="2">
    <citation type="submission" date="2016-06" db="EMBL/GenBank/DDBJ databases">
        <title>The genome of a short-lived fish provides insights into sex chromosome evolution and the genetic control of aging.</title>
        <authorList>
            <person name="Reichwald K."/>
            <person name="Felder M."/>
            <person name="Petzold A."/>
            <person name="Koch P."/>
            <person name="Groth M."/>
            <person name="Platzer M."/>
        </authorList>
    </citation>
    <scope>NUCLEOTIDE SEQUENCE</scope>
    <source>
        <tissue evidence="4">Brain</tissue>
    </source>
</reference>
<dbReference type="GO" id="GO:0019205">
    <property type="term" value="F:nucleobase-containing compound kinase activity"/>
    <property type="evidence" value="ECO:0007669"/>
    <property type="project" value="InterPro"/>
</dbReference>
<evidence type="ECO:0000313" key="4">
    <source>
        <dbReference type="EMBL" id="SBS16036.1"/>
    </source>
</evidence>
<accession>A0A1A8SCH9</accession>
<evidence type="ECO:0000256" key="1">
    <source>
        <dbReference type="ARBA" id="ARBA00022679"/>
    </source>
</evidence>
<dbReference type="SUPFAM" id="SSF51735">
    <property type="entry name" value="NAD(P)-binding Rossmann-fold domains"/>
    <property type="match status" value="1"/>
</dbReference>
<dbReference type="InterPro" id="IPR027417">
    <property type="entry name" value="P-loop_NTPase"/>
</dbReference>
<reference evidence="4" key="1">
    <citation type="submission" date="2016-05" db="EMBL/GenBank/DDBJ databases">
        <authorList>
            <person name="Lavstsen T."/>
            <person name="Jespersen J.S."/>
        </authorList>
    </citation>
    <scope>NUCLEOTIDE SEQUENCE</scope>
    <source>
        <tissue evidence="4">Brain</tissue>
    </source>
</reference>
<dbReference type="InterPro" id="IPR000850">
    <property type="entry name" value="Adenylat/UMP-CMP_kin"/>
</dbReference>
<keyword evidence="1" id="KW-0808">Transferase</keyword>
<dbReference type="GO" id="GO:0005524">
    <property type="term" value="F:ATP binding"/>
    <property type="evidence" value="ECO:0007669"/>
    <property type="project" value="InterPro"/>
</dbReference>
<keyword evidence="3 4" id="KW-0418">Kinase</keyword>
<dbReference type="InterPro" id="IPR036291">
    <property type="entry name" value="NAD(P)-bd_dom_sf"/>
</dbReference>
<evidence type="ECO:0000256" key="2">
    <source>
        <dbReference type="ARBA" id="ARBA00022741"/>
    </source>
</evidence>
<dbReference type="Gene3D" id="3.40.50.720">
    <property type="entry name" value="NAD(P)-binding Rossmann-like Domain"/>
    <property type="match status" value="1"/>
</dbReference>
<keyword evidence="2" id="KW-0547">Nucleotide-binding</keyword>
<dbReference type="InterPro" id="IPR007858">
    <property type="entry name" value="Dpy-30_motif"/>
</dbReference>
<evidence type="ECO:0000256" key="3">
    <source>
        <dbReference type="ARBA" id="ARBA00022777"/>
    </source>
</evidence>
<dbReference type="GO" id="GO:0006139">
    <property type="term" value="P:nucleobase-containing compound metabolic process"/>
    <property type="evidence" value="ECO:0007669"/>
    <property type="project" value="InterPro"/>
</dbReference>
<sequence>MSEPQMESVTRARRVFLNNIDSYSSRTITKVLSEEPENASRLSRTEIFQVVGTGSDQSRDSRLQDPDRDHLLSCLLKCQVVIYDISQEAEQVEAATWAVTALHARMGQFSEPKIFVLVSTVMTWVSSSSPAALPLTEEMFRRRRAHPSFIQHMDLEKRVVRLGKSNPALFSTYVVASGLQYGMGEQIFYRYFKNSWLGMEAEMFGDGKNVVPTIHISDLARIVLSVIRLQPNVSYLLAVDSSNCTLENIVKAISSALGSGKVRKKPAEDLFLLEDMSMSAIRSMQINLQLEAIHIKNLPISWRCESGLVENMQLVLEEFLQNRGLLPLRLCVLGPPAVGKTTVSKWICEGYRLHHVTLKDVIAQPEEVLKNSHPAEELLIHLQNPEENSTDVSEEQMETLRAKLKSISCRNQGFVLGGFPHTYEQAKKLFGEEADGSSSHSRMILPEFVLCLDALDSILMDRVMDLPQHLVQQLGYQPEDFLRCLAAYRENNSVDKTVLTYYEERNVTALHLEVTSGEEQANRLVKEKILNMLGPPRLLSPPKVEDGRNEAEEKLRREAKEKAEETRSRAALWQEWTLRLGQMKWQEEQELEDLTGPMKSYLQEHVMPVLTRGLIHCCRRQPPDPVDFLSEFLFQNSPFNTS</sequence>
<dbReference type="Gene3D" id="1.20.890.10">
    <property type="entry name" value="cAMP-dependent protein kinase regulatory subunit, dimerization-anchoring domain"/>
    <property type="match status" value="1"/>
</dbReference>
<dbReference type="Pfam" id="PF00406">
    <property type="entry name" value="ADK"/>
    <property type="match status" value="1"/>
</dbReference>
<dbReference type="InterPro" id="IPR047499">
    <property type="entry name" value="DD_AK7"/>
</dbReference>
<gene>
    <name evidence="4" type="primary">AK7B</name>
</gene>
<name>A0A1A8SCH9_9TELE</name>
<organism evidence="4">
    <name type="scientific">Nothobranchius rachovii</name>
    <name type="common">bluefin notho</name>
    <dbReference type="NCBI Taxonomy" id="451742"/>
    <lineage>
        <taxon>Eukaryota</taxon>
        <taxon>Metazoa</taxon>
        <taxon>Chordata</taxon>
        <taxon>Craniata</taxon>
        <taxon>Vertebrata</taxon>
        <taxon>Euteleostomi</taxon>
        <taxon>Actinopterygii</taxon>
        <taxon>Neopterygii</taxon>
        <taxon>Teleostei</taxon>
        <taxon>Neoteleostei</taxon>
        <taxon>Acanthomorphata</taxon>
        <taxon>Ovalentaria</taxon>
        <taxon>Atherinomorphae</taxon>
        <taxon>Cyprinodontiformes</taxon>
        <taxon>Nothobranchiidae</taxon>
        <taxon>Nothobranchius</taxon>
    </lineage>
</organism>